<dbReference type="EMBL" id="CM000765">
    <property type="protein sequence ID" value="EES10845.2"/>
    <property type="molecule type" value="Genomic_DNA"/>
</dbReference>
<reference evidence="2" key="2">
    <citation type="journal article" date="2018" name="Plant J.">
        <title>The Sorghum bicolor reference genome: improved assembly, gene annotations, a transcriptome atlas, and signatures of genome organization.</title>
        <authorList>
            <person name="McCormick R.F."/>
            <person name="Truong S.K."/>
            <person name="Sreedasyam A."/>
            <person name="Jenkins J."/>
            <person name="Shu S."/>
            <person name="Sims D."/>
            <person name="Kennedy M."/>
            <person name="Amirebrahimi M."/>
            <person name="Weers B.D."/>
            <person name="McKinley B."/>
            <person name="Mattison A."/>
            <person name="Morishige D.T."/>
            <person name="Grimwood J."/>
            <person name="Schmutz J."/>
            <person name="Mullet J.E."/>
        </authorList>
    </citation>
    <scope>NUCLEOTIDE SEQUENCE [LARGE SCALE GENOMIC DNA]</scope>
    <source>
        <strain evidence="2">cv. BTx623</strain>
    </source>
</reference>
<sequence>MNEQIKRISIFFSSVGGNCPAERKQFSAASKQRAFESTARLMILGPVVARRWEAKASQGPRTTTGLTKRSTTLHREQQQLRMMSGAPCRAVRLPLSTAASELTLTGSASPPLPLRPHFMWRILRPHAFTPC</sequence>
<name>C5Y8S7_SORBI</name>
<dbReference type="Gramene" id="EES10845">
    <property type="protein sequence ID" value="EES10845"/>
    <property type="gene ID" value="SORBI_3006G087600"/>
</dbReference>
<gene>
    <name evidence="1" type="ORF">SORBI_3006G087600</name>
</gene>
<dbReference type="AlphaFoldDB" id="C5Y8S7"/>
<dbReference type="HOGENOM" id="CLU_000995_6_0_1"/>
<evidence type="ECO:0000313" key="2">
    <source>
        <dbReference type="Proteomes" id="UP000000768"/>
    </source>
</evidence>
<reference evidence="1 2" key="1">
    <citation type="journal article" date="2009" name="Nature">
        <title>The Sorghum bicolor genome and the diversification of grasses.</title>
        <authorList>
            <person name="Paterson A.H."/>
            <person name="Bowers J.E."/>
            <person name="Bruggmann R."/>
            <person name="Dubchak I."/>
            <person name="Grimwood J."/>
            <person name="Gundlach H."/>
            <person name="Haberer G."/>
            <person name="Hellsten U."/>
            <person name="Mitros T."/>
            <person name="Poliakov A."/>
            <person name="Schmutz J."/>
            <person name="Spannagl M."/>
            <person name="Tang H."/>
            <person name="Wang X."/>
            <person name="Wicker T."/>
            <person name="Bharti A.K."/>
            <person name="Chapman J."/>
            <person name="Feltus F.A."/>
            <person name="Gowik U."/>
            <person name="Grigoriev I.V."/>
            <person name="Lyons E."/>
            <person name="Maher C.A."/>
            <person name="Martis M."/>
            <person name="Narechania A."/>
            <person name="Otillar R.P."/>
            <person name="Penning B.W."/>
            <person name="Salamov A.A."/>
            <person name="Wang Y."/>
            <person name="Zhang L."/>
            <person name="Carpita N.C."/>
            <person name="Freeling M."/>
            <person name="Gingle A.R."/>
            <person name="Hash C.T."/>
            <person name="Keller B."/>
            <person name="Klein P."/>
            <person name="Kresovich S."/>
            <person name="McCann M.C."/>
            <person name="Ming R."/>
            <person name="Peterson D.G."/>
            <person name="Mehboob-ur-Rahman"/>
            <person name="Ware D."/>
            <person name="Westhoff P."/>
            <person name="Mayer K.F."/>
            <person name="Messing J."/>
            <person name="Rokhsar D.S."/>
        </authorList>
    </citation>
    <scope>NUCLEOTIDE SEQUENCE [LARGE SCALE GENOMIC DNA]</scope>
    <source>
        <strain evidence="2">cv. BTx623</strain>
    </source>
</reference>
<protein>
    <submittedName>
        <fullName evidence="1">Uncharacterized protein</fullName>
    </submittedName>
</protein>
<organism evidence="1 2">
    <name type="scientific">Sorghum bicolor</name>
    <name type="common">Sorghum</name>
    <name type="synonym">Sorghum vulgare</name>
    <dbReference type="NCBI Taxonomy" id="4558"/>
    <lineage>
        <taxon>Eukaryota</taxon>
        <taxon>Viridiplantae</taxon>
        <taxon>Streptophyta</taxon>
        <taxon>Embryophyta</taxon>
        <taxon>Tracheophyta</taxon>
        <taxon>Spermatophyta</taxon>
        <taxon>Magnoliopsida</taxon>
        <taxon>Liliopsida</taxon>
        <taxon>Poales</taxon>
        <taxon>Poaceae</taxon>
        <taxon>PACMAD clade</taxon>
        <taxon>Panicoideae</taxon>
        <taxon>Andropogonodae</taxon>
        <taxon>Andropogoneae</taxon>
        <taxon>Sorghinae</taxon>
        <taxon>Sorghum</taxon>
    </lineage>
</organism>
<accession>C5Y8S7</accession>
<dbReference type="Proteomes" id="UP000000768">
    <property type="component" value="Chromosome 6"/>
</dbReference>
<dbReference type="InParanoid" id="C5Y8S7"/>
<keyword evidence="2" id="KW-1185">Reference proteome</keyword>
<evidence type="ECO:0000313" key="1">
    <source>
        <dbReference type="EMBL" id="EES10845.2"/>
    </source>
</evidence>
<proteinExistence type="predicted"/>